<protein>
    <submittedName>
        <fullName evidence="2">Uncharacterized protein</fullName>
    </submittedName>
</protein>
<proteinExistence type="predicted"/>
<dbReference type="AlphaFoldDB" id="A0A8X6NEW9"/>
<dbReference type="EMBL" id="BMAW01103592">
    <property type="protein sequence ID" value="GFT09864.1"/>
    <property type="molecule type" value="Genomic_DNA"/>
</dbReference>
<gene>
    <name evidence="2" type="ORF">NPIL_432641</name>
</gene>
<comment type="caution">
    <text evidence="2">The sequence shown here is derived from an EMBL/GenBank/DDBJ whole genome shotgun (WGS) entry which is preliminary data.</text>
</comment>
<keyword evidence="1" id="KW-1133">Transmembrane helix</keyword>
<feature type="transmembrane region" description="Helical" evidence="1">
    <location>
        <begin position="43"/>
        <end position="68"/>
    </location>
</feature>
<reference evidence="2" key="1">
    <citation type="submission" date="2020-08" db="EMBL/GenBank/DDBJ databases">
        <title>Multicomponent nature underlies the extraordinary mechanical properties of spider dragline silk.</title>
        <authorList>
            <person name="Kono N."/>
            <person name="Nakamura H."/>
            <person name="Mori M."/>
            <person name="Yoshida Y."/>
            <person name="Ohtoshi R."/>
            <person name="Malay A.D."/>
            <person name="Moran D.A.P."/>
            <person name="Tomita M."/>
            <person name="Numata K."/>
            <person name="Arakawa K."/>
        </authorList>
    </citation>
    <scope>NUCLEOTIDE SEQUENCE</scope>
</reference>
<keyword evidence="1" id="KW-0812">Transmembrane</keyword>
<evidence type="ECO:0000256" key="1">
    <source>
        <dbReference type="SAM" id="Phobius"/>
    </source>
</evidence>
<evidence type="ECO:0000313" key="3">
    <source>
        <dbReference type="Proteomes" id="UP000887013"/>
    </source>
</evidence>
<keyword evidence="1" id="KW-0472">Membrane</keyword>
<keyword evidence="3" id="KW-1185">Reference proteome</keyword>
<sequence>MFSLTGSDKCLLQYLSLGVRLFRHRTLKDYVLGKALEHSVHRIVYYPLSVVLCTSVVIVQLSIFLTIAEKFIQSIFKRFPRTSCVFVVYVPQSRSSMKQEINVGWLYQVIL</sequence>
<name>A0A8X6NEW9_NEPPI</name>
<dbReference type="Proteomes" id="UP000887013">
    <property type="component" value="Unassembled WGS sequence"/>
</dbReference>
<evidence type="ECO:0000313" key="2">
    <source>
        <dbReference type="EMBL" id="GFT09864.1"/>
    </source>
</evidence>
<accession>A0A8X6NEW9</accession>
<organism evidence="2 3">
    <name type="scientific">Nephila pilipes</name>
    <name type="common">Giant wood spider</name>
    <name type="synonym">Nephila maculata</name>
    <dbReference type="NCBI Taxonomy" id="299642"/>
    <lineage>
        <taxon>Eukaryota</taxon>
        <taxon>Metazoa</taxon>
        <taxon>Ecdysozoa</taxon>
        <taxon>Arthropoda</taxon>
        <taxon>Chelicerata</taxon>
        <taxon>Arachnida</taxon>
        <taxon>Araneae</taxon>
        <taxon>Araneomorphae</taxon>
        <taxon>Entelegynae</taxon>
        <taxon>Araneoidea</taxon>
        <taxon>Nephilidae</taxon>
        <taxon>Nephila</taxon>
    </lineage>
</organism>